<gene>
    <name evidence="2" type="ORF">AURANDRAFT_68684</name>
</gene>
<protein>
    <submittedName>
        <fullName evidence="2">Uncharacterized protein</fullName>
    </submittedName>
</protein>
<evidence type="ECO:0000313" key="3">
    <source>
        <dbReference type="Proteomes" id="UP000002729"/>
    </source>
</evidence>
<dbReference type="RefSeq" id="XP_009042645.1">
    <property type="nucleotide sequence ID" value="XM_009044397.1"/>
</dbReference>
<name>F0YQF4_AURAN</name>
<keyword evidence="3" id="KW-1185">Reference proteome</keyword>
<feature type="compositionally biased region" description="Pro residues" evidence="1">
    <location>
        <begin position="57"/>
        <end position="90"/>
    </location>
</feature>
<accession>F0YQF4</accession>
<sequence>MAVEEPVSVVGADAATPEAEAAPRQRQSVAHATASFARLAPASRRHGGVSVTAFHARPPPRLEAPPPGVWAPAPLPAATAPPPAPAPLLPEPAAEQLPPAVGSRVRVHTFPENDDRRPPAWFPATVVRVDAPPPKRRPSAGAAAKRSPRKKPKGAEVEIRYDNDGSIDVLRWPDDAADVRVDAAAAWDPGALEAWRSCGKKRKRGAGAPTAPLEAPPPAATPAPGATPKAAGTSAAADDADTKQLSGKQFYFTETRSEAKAAVKRDHADASDKEQQALVEKALRAGWKALDDGAKAQWAADAPEIVTKQLSGKQFYRKEKRAEAKAAVERDHADASGREQQALVEKALRAGWKALDDGAKAQWDADAAEAEVVTEGKKFYFTETRSEAKAAVKRDHADASDKEQQALVDADGDRTGHSYYPSAKYERVLGTHITGQSNHARDSRLVLTSADSVISGPGSASVQLHDEACGFRVENLALDAKLATAEVIGLLNKRSYHPDAFSPSRKAFHAKDLTFPCLYADQYPYVDTKWSVPKKLDVAFDLAHAEFGNQGRTEVTGACRDDLLHNAAGFTSDYVPFPDSATISKRWFEDRRVCVAPMVPGESGQTDHRDARVCNEFQPPKKKIPPLTMVFVLYLRKLADGSFEEAPDVDIKDVSGVRFRTVPRTGETRDTSEDFEIRVPHGGFWAICARANAYYTHGVFCAKDSKLPPGVYRVPVIFSNYGRASDD</sequence>
<dbReference type="EMBL" id="GL833384">
    <property type="protein sequence ID" value="EGB02655.1"/>
    <property type="molecule type" value="Genomic_DNA"/>
</dbReference>
<dbReference type="InParanoid" id="F0YQF4"/>
<dbReference type="GeneID" id="20226954"/>
<feature type="region of interest" description="Disordered" evidence="1">
    <location>
        <begin position="1"/>
        <end position="94"/>
    </location>
</feature>
<feature type="compositionally biased region" description="Low complexity" evidence="1">
    <location>
        <begin position="222"/>
        <end position="237"/>
    </location>
</feature>
<feature type="compositionally biased region" description="Low complexity" evidence="1">
    <location>
        <begin position="12"/>
        <end position="22"/>
    </location>
</feature>
<dbReference type="Proteomes" id="UP000002729">
    <property type="component" value="Unassembled WGS sequence"/>
</dbReference>
<organism evidence="3">
    <name type="scientific">Aureococcus anophagefferens</name>
    <name type="common">Harmful bloom alga</name>
    <dbReference type="NCBI Taxonomy" id="44056"/>
    <lineage>
        <taxon>Eukaryota</taxon>
        <taxon>Sar</taxon>
        <taxon>Stramenopiles</taxon>
        <taxon>Ochrophyta</taxon>
        <taxon>Pelagophyceae</taxon>
        <taxon>Pelagomonadales</taxon>
        <taxon>Pelagomonadaceae</taxon>
        <taxon>Aureococcus</taxon>
    </lineage>
</organism>
<dbReference type="AlphaFoldDB" id="F0YQF4"/>
<evidence type="ECO:0000256" key="1">
    <source>
        <dbReference type="SAM" id="MobiDB-lite"/>
    </source>
</evidence>
<feature type="region of interest" description="Disordered" evidence="1">
    <location>
        <begin position="202"/>
        <end position="242"/>
    </location>
</feature>
<feature type="region of interest" description="Disordered" evidence="1">
    <location>
        <begin position="109"/>
        <end position="156"/>
    </location>
</feature>
<dbReference type="KEGG" id="aaf:AURANDRAFT_68684"/>
<evidence type="ECO:0000313" key="2">
    <source>
        <dbReference type="EMBL" id="EGB02655.1"/>
    </source>
</evidence>
<reference evidence="2 3" key="1">
    <citation type="journal article" date="2011" name="Proc. Natl. Acad. Sci. U.S.A.">
        <title>Niche of harmful alga Aureococcus anophagefferens revealed through ecogenomics.</title>
        <authorList>
            <person name="Gobler C.J."/>
            <person name="Berry D.L."/>
            <person name="Dyhrman S.T."/>
            <person name="Wilhelm S.W."/>
            <person name="Salamov A."/>
            <person name="Lobanov A.V."/>
            <person name="Zhang Y."/>
            <person name="Collier J.L."/>
            <person name="Wurch L.L."/>
            <person name="Kustka A.B."/>
            <person name="Dill B.D."/>
            <person name="Shah M."/>
            <person name="VerBerkmoes N.C."/>
            <person name="Kuo A."/>
            <person name="Terry A."/>
            <person name="Pangilinan J."/>
            <person name="Lindquist E.A."/>
            <person name="Lucas S."/>
            <person name="Paulsen I.T."/>
            <person name="Hattenrath-Lehmann T.K."/>
            <person name="Talmage S.C."/>
            <person name="Walker E.A."/>
            <person name="Koch F."/>
            <person name="Burson A.M."/>
            <person name="Marcoval M.A."/>
            <person name="Tang Y.Z."/>
            <person name="Lecleir G.R."/>
            <person name="Coyne K.J."/>
            <person name="Berg G.M."/>
            <person name="Bertrand E.M."/>
            <person name="Saito M.A."/>
            <person name="Gladyshev V.N."/>
            <person name="Grigoriev I.V."/>
        </authorList>
    </citation>
    <scope>NUCLEOTIDE SEQUENCE [LARGE SCALE GENOMIC DNA]</scope>
    <source>
        <strain evidence="3">CCMP 1984</strain>
    </source>
</reference>
<feature type="compositionally biased region" description="Basic and acidic residues" evidence="1">
    <location>
        <begin position="109"/>
        <end position="118"/>
    </location>
</feature>
<proteinExistence type="predicted"/>